<dbReference type="STRING" id="1058.SAMN05421783_12558"/>
<evidence type="ECO:0000313" key="2">
    <source>
        <dbReference type="Proteomes" id="UP000198816"/>
    </source>
</evidence>
<proteinExistence type="predicted"/>
<dbReference type="AlphaFoldDB" id="A0A1H3BLE8"/>
<dbReference type="OrthoDB" id="9796641at2"/>
<dbReference type="InterPro" id="IPR025528">
    <property type="entry name" value="BrnA_antitoxin"/>
</dbReference>
<protein>
    <submittedName>
        <fullName evidence="1">Uncharacterized conserved protein, DUF4415 family</fullName>
    </submittedName>
</protein>
<organism evidence="1 2">
    <name type="scientific">Thiocapsa roseopersicina</name>
    <dbReference type="NCBI Taxonomy" id="1058"/>
    <lineage>
        <taxon>Bacteria</taxon>
        <taxon>Pseudomonadati</taxon>
        <taxon>Pseudomonadota</taxon>
        <taxon>Gammaproteobacteria</taxon>
        <taxon>Chromatiales</taxon>
        <taxon>Chromatiaceae</taxon>
        <taxon>Thiocapsa</taxon>
    </lineage>
</organism>
<evidence type="ECO:0000313" key="1">
    <source>
        <dbReference type="EMBL" id="SDX42746.1"/>
    </source>
</evidence>
<keyword evidence="2" id="KW-1185">Reference proteome</keyword>
<dbReference type="EMBL" id="FNNZ01000025">
    <property type="protein sequence ID" value="SDX42746.1"/>
    <property type="molecule type" value="Genomic_DNA"/>
</dbReference>
<name>A0A1H3BLE8_THIRO</name>
<dbReference type="Pfam" id="PF14384">
    <property type="entry name" value="BrnA_antitoxin"/>
    <property type="match status" value="1"/>
</dbReference>
<sequence>MTIAKDRLKQIESISEKEIDYSDIPETDEAFWAKAELRLPQTKKGVYLRLDPDLIDWLKRQGPGYQTRINAILRSYMETHEPR</sequence>
<gene>
    <name evidence="1" type="ORF">SAMN05421783_12558</name>
</gene>
<accession>A0A1H3BLE8</accession>
<dbReference type="Proteomes" id="UP000198816">
    <property type="component" value="Unassembled WGS sequence"/>
</dbReference>
<reference evidence="2" key="1">
    <citation type="submission" date="2016-10" db="EMBL/GenBank/DDBJ databases">
        <authorList>
            <person name="Varghese N."/>
            <person name="Submissions S."/>
        </authorList>
    </citation>
    <scope>NUCLEOTIDE SEQUENCE [LARGE SCALE GENOMIC DNA]</scope>
    <source>
        <strain evidence="2">DSM 217</strain>
    </source>
</reference>